<feature type="transmembrane region" description="Helical" evidence="1">
    <location>
        <begin position="127"/>
        <end position="148"/>
    </location>
</feature>
<keyword evidence="1" id="KW-0472">Membrane</keyword>
<feature type="transmembrane region" description="Helical" evidence="1">
    <location>
        <begin position="84"/>
        <end position="106"/>
    </location>
</feature>
<keyword evidence="1" id="KW-1133">Transmembrane helix</keyword>
<name>A0A7U6GD95_CALEA</name>
<dbReference type="EMBL" id="AP012051">
    <property type="protein sequence ID" value="BAL80259.1"/>
    <property type="molecule type" value="Genomic_DNA"/>
</dbReference>
<evidence type="ECO:0000256" key="1">
    <source>
        <dbReference type="SAM" id="Phobius"/>
    </source>
</evidence>
<accession>A0A7U6GD95</accession>
<dbReference type="Proteomes" id="UP000004793">
    <property type="component" value="Chromosome"/>
</dbReference>
<feature type="transmembrane region" description="Helical" evidence="1">
    <location>
        <begin position="60"/>
        <end position="78"/>
    </location>
</feature>
<dbReference type="KEGG" id="cex:CSE_01330"/>
<dbReference type="Pfam" id="PF13630">
    <property type="entry name" value="SdpI"/>
    <property type="match status" value="1"/>
</dbReference>
<dbReference type="OrthoDB" id="9808690at2"/>
<organism evidence="2 3">
    <name type="scientific">Caldisericum exile (strain DSM 21853 / NBRC 104410 / AZM16c01)</name>
    <dbReference type="NCBI Taxonomy" id="511051"/>
    <lineage>
        <taxon>Bacteria</taxon>
        <taxon>Pseudomonadati</taxon>
        <taxon>Caldisericota/Cryosericota group</taxon>
        <taxon>Caldisericota</taxon>
        <taxon>Caldisericia</taxon>
        <taxon>Caldisericales</taxon>
        <taxon>Caldisericaceae</taxon>
        <taxon>Caldisericum</taxon>
    </lineage>
</organism>
<dbReference type="InterPro" id="IPR025962">
    <property type="entry name" value="SdpI/YhfL"/>
</dbReference>
<dbReference type="AlphaFoldDB" id="A0A7U6GD95"/>
<dbReference type="RefSeq" id="WP_014452666.1">
    <property type="nucleotide sequence ID" value="NC_017096.1"/>
</dbReference>
<keyword evidence="3" id="KW-1185">Reference proteome</keyword>
<evidence type="ECO:0000313" key="3">
    <source>
        <dbReference type="Proteomes" id="UP000004793"/>
    </source>
</evidence>
<feature type="transmembrane region" description="Helical" evidence="1">
    <location>
        <begin position="154"/>
        <end position="173"/>
    </location>
</feature>
<evidence type="ECO:0000313" key="2">
    <source>
        <dbReference type="EMBL" id="BAL80259.1"/>
    </source>
</evidence>
<reference evidence="2 3" key="1">
    <citation type="submission" date="2011-01" db="EMBL/GenBank/DDBJ databases">
        <title>Whole genome sequence of Caldisericum exile AZM16c01.</title>
        <authorList>
            <person name="Narita-Yamada S."/>
            <person name="Kawakoshi A."/>
            <person name="Nakamura S."/>
            <person name="Sasagawa M."/>
            <person name="Fukada J."/>
            <person name="Sekine M."/>
            <person name="Kato Y."/>
            <person name="Fukai R."/>
            <person name="Sasaki K."/>
            <person name="Hanamaki A."/>
            <person name="Narita H."/>
            <person name="Konno Y."/>
            <person name="Mori K."/>
            <person name="Yamazaki S."/>
            <person name="Suzuki K."/>
            <person name="Fujita N."/>
        </authorList>
    </citation>
    <scope>NUCLEOTIDE SEQUENCE [LARGE SCALE GENOMIC DNA]</scope>
    <source>
        <strain evidence="3">DSM 21853 / NBRC 104410 / AZM16c01</strain>
    </source>
</reference>
<feature type="transmembrane region" description="Helical" evidence="1">
    <location>
        <begin position="12"/>
        <end position="32"/>
    </location>
</feature>
<proteinExistence type="predicted"/>
<feature type="transmembrane region" description="Helical" evidence="1">
    <location>
        <begin position="193"/>
        <end position="215"/>
    </location>
</feature>
<protein>
    <submittedName>
        <fullName evidence="2">Hypothetical membrane protein</fullName>
    </submittedName>
</protein>
<sequence>MSFKDLPFLDVFLIYYLVPFILIIGGIGMLQVKQNEWFGLRTPATLSDPEVWDKANKVTAIWSIVVGIVLLPFNITSYLLKWPIWIQISLMIVIPIGLGIFGLIYSDRLKLQKNDITDKPFIISKSLVYAIFLISIFTIFVNISVFFVFLNSFIAVRICGMVVAILGIVFSILFLKDASLVDKDRTKNFEKHFLWFTIFTILWSLVSVGLAYVILR</sequence>
<keyword evidence="1" id="KW-0812">Transmembrane</keyword>
<gene>
    <name evidence="2" type="ordered locus">CSE_01330</name>
</gene>